<keyword evidence="3" id="KW-1185">Reference proteome</keyword>
<protein>
    <submittedName>
        <fullName evidence="2">Uncharacterized protein</fullName>
    </submittedName>
</protein>
<dbReference type="InParanoid" id="A0A2N3NGH4"/>
<gene>
    <name evidence="2" type="ORF">jhhlp_003226</name>
</gene>
<dbReference type="VEuPathDB" id="FungiDB:jhhlp_003226"/>
<name>A0A2N3NGH4_9PEZI</name>
<dbReference type="EMBL" id="NLAX01000008">
    <property type="protein sequence ID" value="PKS11462.1"/>
    <property type="molecule type" value="Genomic_DNA"/>
</dbReference>
<sequence>MMYTKTFVVLAALVTYTTAAVCPSPKPTYQACGGMLPKANECEEGYKCVSDPREKGCGLACDQPGICVAEDIPKCGGYPGFKCPEGLECFDDPTDDCDPENGGFDCMGFCL</sequence>
<dbReference type="Proteomes" id="UP000233524">
    <property type="component" value="Unassembled WGS sequence"/>
</dbReference>
<evidence type="ECO:0000256" key="1">
    <source>
        <dbReference type="SAM" id="SignalP"/>
    </source>
</evidence>
<evidence type="ECO:0000313" key="2">
    <source>
        <dbReference type="EMBL" id="PKS11462.1"/>
    </source>
</evidence>
<feature type="signal peptide" evidence="1">
    <location>
        <begin position="1"/>
        <end position="19"/>
    </location>
</feature>
<comment type="caution">
    <text evidence="2">The sequence shown here is derived from an EMBL/GenBank/DDBJ whole genome shotgun (WGS) entry which is preliminary data.</text>
</comment>
<keyword evidence="1" id="KW-0732">Signal</keyword>
<dbReference type="STRING" id="41688.A0A2N3NGH4"/>
<dbReference type="OrthoDB" id="3799394at2759"/>
<feature type="chain" id="PRO_5014833484" evidence="1">
    <location>
        <begin position="20"/>
        <end position="111"/>
    </location>
</feature>
<organism evidence="2 3">
    <name type="scientific">Lomentospora prolificans</name>
    <dbReference type="NCBI Taxonomy" id="41688"/>
    <lineage>
        <taxon>Eukaryota</taxon>
        <taxon>Fungi</taxon>
        <taxon>Dikarya</taxon>
        <taxon>Ascomycota</taxon>
        <taxon>Pezizomycotina</taxon>
        <taxon>Sordariomycetes</taxon>
        <taxon>Hypocreomycetidae</taxon>
        <taxon>Microascales</taxon>
        <taxon>Microascaceae</taxon>
        <taxon>Lomentospora</taxon>
    </lineage>
</organism>
<accession>A0A2N3NGH4</accession>
<dbReference type="AlphaFoldDB" id="A0A2N3NGH4"/>
<evidence type="ECO:0000313" key="3">
    <source>
        <dbReference type="Proteomes" id="UP000233524"/>
    </source>
</evidence>
<reference evidence="2 3" key="1">
    <citation type="journal article" date="2017" name="G3 (Bethesda)">
        <title>First Draft Genome Sequence of the Pathogenic Fungus Lomentospora prolificans (Formerly Scedosporium prolificans).</title>
        <authorList>
            <person name="Luo R."/>
            <person name="Zimin A."/>
            <person name="Workman R."/>
            <person name="Fan Y."/>
            <person name="Pertea G."/>
            <person name="Grossman N."/>
            <person name="Wear M.P."/>
            <person name="Jia B."/>
            <person name="Miller H."/>
            <person name="Casadevall A."/>
            <person name="Timp W."/>
            <person name="Zhang S.X."/>
            <person name="Salzberg S.L."/>
        </authorList>
    </citation>
    <scope>NUCLEOTIDE SEQUENCE [LARGE SCALE GENOMIC DNA]</scope>
    <source>
        <strain evidence="2 3">JHH-5317</strain>
    </source>
</reference>
<proteinExistence type="predicted"/>